<dbReference type="Pfam" id="PF01584">
    <property type="entry name" value="CheW"/>
    <property type="match status" value="2"/>
</dbReference>
<protein>
    <submittedName>
        <fullName evidence="2">Chemotaxis protein CheW</fullName>
    </submittedName>
</protein>
<dbReference type="SMART" id="SM00260">
    <property type="entry name" value="CheW"/>
    <property type="match status" value="2"/>
</dbReference>
<feature type="domain" description="CheW-like" evidence="1">
    <location>
        <begin position="3"/>
        <end position="145"/>
    </location>
</feature>
<name>A0ABV0JLG8_9CYAN</name>
<dbReference type="InterPro" id="IPR002545">
    <property type="entry name" value="CheW-lke_dom"/>
</dbReference>
<gene>
    <name evidence="2" type="ORF">NDI37_07360</name>
</gene>
<feature type="domain" description="CheW-like" evidence="1">
    <location>
        <begin position="206"/>
        <end position="346"/>
    </location>
</feature>
<dbReference type="Gene3D" id="2.30.30.40">
    <property type="entry name" value="SH3 Domains"/>
    <property type="match status" value="2"/>
</dbReference>
<evidence type="ECO:0000259" key="1">
    <source>
        <dbReference type="PROSITE" id="PS50851"/>
    </source>
</evidence>
<dbReference type="EMBL" id="JAMPKK010000011">
    <property type="protein sequence ID" value="MEP0864284.1"/>
    <property type="molecule type" value="Genomic_DNA"/>
</dbReference>
<dbReference type="RefSeq" id="WP_190427491.1">
    <property type="nucleotide sequence ID" value="NZ_JAMPKK010000011.1"/>
</dbReference>
<reference evidence="2 3" key="1">
    <citation type="submission" date="2022-04" db="EMBL/GenBank/DDBJ databases">
        <title>Positive selection, recombination, and allopatry shape intraspecific diversity of widespread and dominant cyanobacteria.</title>
        <authorList>
            <person name="Wei J."/>
            <person name="Shu W."/>
            <person name="Hu C."/>
        </authorList>
    </citation>
    <scope>NUCLEOTIDE SEQUENCE [LARGE SCALE GENOMIC DNA]</scope>
    <source>
        <strain evidence="2 3">GB2-A5</strain>
    </source>
</reference>
<accession>A0ABV0JLG8</accession>
<dbReference type="PROSITE" id="PS50851">
    <property type="entry name" value="CHEW"/>
    <property type="match status" value="2"/>
</dbReference>
<organism evidence="2 3">
    <name type="scientific">Funiculus sociatus GB2-A5</name>
    <dbReference type="NCBI Taxonomy" id="2933946"/>
    <lineage>
        <taxon>Bacteria</taxon>
        <taxon>Bacillati</taxon>
        <taxon>Cyanobacteriota</taxon>
        <taxon>Cyanophyceae</taxon>
        <taxon>Coleofasciculales</taxon>
        <taxon>Coleofasciculaceae</taxon>
        <taxon>Funiculus</taxon>
    </lineage>
</organism>
<comment type="caution">
    <text evidence="2">The sequence shown here is derived from an EMBL/GenBank/DDBJ whole genome shotgun (WGS) entry which is preliminary data.</text>
</comment>
<sequence length="352" mass="39482">MESKQYIIFRLNASLYGVEALSVQEIFFLPELTPIVEAPPAIVGALNLRGEILPIMDLQLRFGYELEEYRLTDSIIVLQCQRFRFGIIVNQVLEVQTISINKITAELSYGQEGTNSSHFVAGFATVGTDIVRLLNPENLIQFFDRVEALTLEQTVEGKSKEPYTSRNSFKENRVFCPNATPEERAIFQERVANLMRQPEIQNVIGSRPIAVIGLNNEYFGLDLAAVREFTDIRHLQPIPCCPAHILGNMNLRGEILTLIDIRMVLNLPIANVVTASKAMVVYIDDLVVGVMIDAVFDVIYLNPSQMMPVPAAAHSMNDEYLQGTALYRETMMCILDLPKILLQGGLMVDEQA</sequence>
<dbReference type="InterPro" id="IPR036061">
    <property type="entry name" value="CheW-like_dom_sf"/>
</dbReference>
<dbReference type="PANTHER" id="PTHR22617">
    <property type="entry name" value="CHEMOTAXIS SENSOR HISTIDINE KINASE-RELATED"/>
    <property type="match status" value="1"/>
</dbReference>
<dbReference type="InterPro" id="IPR039315">
    <property type="entry name" value="CheW"/>
</dbReference>
<dbReference type="SUPFAM" id="SSF50341">
    <property type="entry name" value="CheW-like"/>
    <property type="match status" value="2"/>
</dbReference>
<dbReference type="Proteomes" id="UP001442494">
    <property type="component" value="Unassembled WGS sequence"/>
</dbReference>
<evidence type="ECO:0000313" key="3">
    <source>
        <dbReference type="Proteomes" id="UP001442494"/>
    </source>
</evidence>
<dbReference type="PANTHER" id="PTHR22617:SF23">
    <property type="entry name" value="CHEMOTAXIS PROTEIN CHEW"/>
    <property type="match status" value="1"/>
</dbReference>
<keyword evidence="3" id="KW-1185">Reference proteome</keyword>
<evidence type="ECO:0000313" key="2">
    <source>
        <dbReference type="EMBL" id="MEP0864284.1"/>
    </source>
</evidence>
<dbReference type="Gene3D" id="2.40.50.180">
    <property type="entry name" value="CheA-289, Domain 4"/>
    <property type="match status" value="2"/>
</dbReference>
<proteinExistence type="predicted"/>